<dbReference type="EMBL" id="VSWD01000008">
    <property type="protein sequence ID" value="KAK3094992.1"/>
    <property type="molecule type" value="Genomic_DNA"/>
</dbReference>
<keyword evidence="3" id="KW-1185">Reference proteome</keyword>
<feature type="region of interest" description="Disordered" evidence="1">
    <location>
        <begin position="156"/>
        <end position="257"/>
    </location>
</feature>
<feature type="compositionally biased region" description="Polar residues" evidence="1">
    <location>
        <begin position="236"/>
        <end position="246"/>
    </location>
</feature>
<organism evidence="2 3">
    <name type="scientific">Pinctada imbricata</name>
    <name type="common">Atlantic pearl-oyster</name>
    <name type="synonym">Pinctada martensii</name>
    <dbReference type="NCBI Taxonomy" id="66713"/>
    <lineage>
        <taxon>Eukaryota</taxon>
        <taxon>Metazoa</taxon>
        <taxon>Spiralia</taxon>
        <taxon>Lophotrochozoa</taxon>
        <taxon>Mollusca</taxon>
        <taxon>Bivalvia</taxon>
        <taxon>Autobranchia</taxon>
        <taxon>Pteriomorphia</taxon>
        <taxon>Pterioida</taxon>
        <taxon>Pterioidea</taxon>
        <taxon>Pteriidae</taxon>
        <taxon>Pinctada</taxon>
    </lineage>
</organism>
<feature type="compositionally biased region" description="Basic residues" evidence="1">
    <location>
        <begin position="194"/>
        <end position="205"/>
    </location>
</feature>
<sequence length="358" mass="40123">MSTNSVLRSHGEALCEQAIRDNFTMYPTPFILQRDRDNKPVKPPQHISTARSLLTDPPPPYAPPPTYQQFVDLSQDELSANSNDENVYETFESSEDQANLTNNSGNPLLFKEPKLWISNEKASTDILCNRRKESMESAVPESEDDVFTADSLRSRLSRTPQSLNSDSSFISQSDSPRHSDSMQQPFIPVYREGGRRRKPKKRNDKAKKSTTINKEDKHDKVLSEDDKRIHKLNGIRNGSVSSTRGKSPSDFLDSGDSSVEHVYSVSSKHRRGVEKIVTEFTNNGIISMTSPTQECYPITNGVYEGIEDCRLVHNVTPSRSTSSQASLRSSSEALIDYAKAIDELHPGLSDPRVLETMI</sequence>
<accession>A0AA88Y305</accession>
<name>A0AA88Y305_PINIB</name>
<dbReference type="AlphaFoldDB" id="A0AA88Y305"/>
<evidence type="ECO:0000313" key="3">
    <source>
        <dbReference type="Proteomes" id="UP001186944"/>
    </source>
</evidence>
<proteinExistence type="predicted"/>
<evidence type="ECO:0000313" key="2">
    <source>
        <dbReference type="EMBL" id="KAK3094992.1"/>
    </source>
</evidence>
<dbReference type="Proteomes" id="UP001186944">
    <property type="component" value="Unassembled WGS sequence"/>
</dbReference>
<feature type="compositionally biased region" description="Basic and acidic residues" evidence="1">
    <location>
        <begin position="213"/>
        <end position="228"/>
    </location>
</feature>
<comment type="caution">
    <text evidence="2">The sequence shown here is derived from an EMBL/GenBank/DDBJ whole genome shotgun (WGS) entry which is preliminary data.</text>
</comment>
<gene>
    <name evidence="2" type="ORF">FSP39_008826</name>
</gene>
<protein>
    <submittedName>
        <fullName evidence="2">Uncharacterized protein</fullName>
    </submittedName>
</protein>
<feature type="compositionally biased region" description="Low complexity" evidence="1">
    <location>
        <begin position="161"/>
        <end position="174"/>
    </location>
</feature>
<feature type="region of interest" description="Disordered" evidence="1">
    <location>
        <begin position="34"/>
        <end position="63"/>
    </location>
</feature>
<reference evidence="2" key="1">
    <citation type="submission" date="2019-08" db="EMBL/GenBank/DDBJ databases">
        <title>The improved chromosome-level genome for the pearl oyster Pinctada fucata martensii using PacBio sequencing and Hi-C.</title>
        <authorList>
            <person name="Zheng Z."/>
        </authorList>
    </citation>
    <scope>NUCLEOTIDE SEQUENCE</scope>
    <source>
        <strain evidence="2">ZZ-2019</strain>
        <tissue evidence="2">Adductor muscle</tissue>
    </source>
</reference>
<evidence type="ECO:0000256" key="1">
    <source>
        <dbReference type="SAM" id="MobiDB-lite"/>
    </source>
</evidence>